<dbReference type="NCBIfam" id="NF006875">
    <property type="entry name" value="PRK09372.1"/>
    <property type="match status" value="1"/>
</dbReference>
<dbReference type="EC" id="4.1.3.17" evidence="10"/>
<dbReference type="OrthoDB" id="943692at2"/>
<gene>
    <name evidence="11" type="ORF">EDC91_12140</name>
</gene>
<comment type="cofactor">
    <cofactor evidence="2 10">
        <name>a divalent metal cation</name>
        <dbReference type="ChEBI" id="CHEBI:60240"/>
    </cofactor>
</comment>
<organism evidence="11 12">
    <name type="scientific">Shewanella fodinae</name>
    <dbReference type="NCBI Taxonomy" id="552357"/>
    <lineage>
        <taxon>Bacteria</taxon>
        <taxon>Pseudomonadati</taxon>
        <taxon>Pseudomonadota</taxon>
        <taxon>Gammaproteobacteria</taxon>
        <taxon>Alteromonadales</taxon>
        <taxon>Shewanellaceae</taxon>
        <taxon>Shewanella</taxon>
    </lineage>
</organism>
<feature type="binding site" evidence="9">
    <location>
        <position position="98"/>
    </location>
    <ligand>
        <name>Mg(2+)</name>
        <dbReference type="ChEBI" id="CHEBI:18420"/>
    </ligand>
</feature>
<dbReference type="Proteomes" id="UP000294832">
    <property type="component" value="Unassembled WGS sequence"/>
</dbReference>
<evidence type="ECO:0000256" key="4">
    <source>
        <dbReference type="ARBA" id="ARBA00011233"/>
    </source>
</evidence>
<dbReference type="InterPro" id="IPR036704">
    <property type="entry name" value="RraA/RraA-like_sf"/>
</dbReference>
<feature type="binding site" evidence="9">
    <location>
        <position position="97"/>
    </location>
    <ligand>
        <name>substrate</name>
    </ligand>
</feature>
<dbReference type="Gene3D" id="3.50.30.40">
    <property type="entry name" value="Ribonuclease E inhibitor RraA/RraA-like"/>
    <property type="match status" value="1"/>
</dbReference>
<reference evidence="11 12" key="1">
    <citation type="submission" date="2019-03" db="EMBL/GenBank/DDBJ databases">
        <title>Freshwater and sediment microbial communities from various areas in North America, analyzing microbe dynamics in response to fracking.</title>
        <authorList>
            <person name="Lamendella R."/>
        </authorList>
    </citation>
    <scope>NUCLEOTIDE SEQUENCE [LARGE SCALE GENOMIC DNA]</scope>
    <source>
        <strain evidence="11 12">74A</strain>
    </source>
</reference>
<comment type="caution">
    <text evidence="11">The sequence shown here is derived from an EMBL/GenBank/DDBJ whole genome shotgun (WGS) entry which is preliminary data.</text>
</comment>
<keyword evidence="12" id="KW-1185">Reference proteome</keyword>
<evidence type="ECO:0000256" key="9">
    <source>
        <dbReference type="PIRSR" id="PIRSR605493-1"/>
    </source>
</evidence>
<evidence type="ECO:0000256" key="8">
    <source>
        <dbReference type="ARBA" id="ARBA00047973"/>
    </source>
</evidence>
<feature type="binding site" evidence="9">
    <location>
        <begin position="75"/>
        <end position="78"/>
    </location>
    <ligand>
        <name>substrate</name>
    </ligand>
</feature>
<evidence type="ECO:0000256" key="5">
    <source>
        <dbReference type="ARBA" id="ARBA00022723"/>
    </source>
</evidence>
<dbReference type="EC" id="4.1.1.112" evidence="10"/>
<evidence type="ECO:0000256" key="7">
    <source>
        <dbReference type="ARBA" id="ARBA00025046"/>
    </source>
</evidence>
<accession>A0A4R2FAZ3</accession>
<evidence type="ECO:0000256" key="10">
    <source>
        <dbReference type="RuleBase" id="RU004338"/>
    </source>
</evidence>
<comment type="catalytic activity">
    <reaction evidence="8 10">
        <text>oxaloacetate + H(+) = pyruvate + CO2</text>
        <dbReference type="Rhea" id="RHEA:15641"/>
        <dbReference type="ChEBI" id="CHEBI:15361"/>
        <dbReference type="ChEBI" id="CHEBI:15378"/>
        <dbReference type="ChEBI" id="CHEBI:16452"/>
        <dbReference type="ChEBI" id="CHEBI:16526"/>
        <dbReference type="EC" id="4.1.1.112"/>
    </reaction>
</comment>
<dbReference type="SUPFAM" id="SSF89562">
    <property type="entry name" value="RraA-like"/>
    <property type="match status" value="1"/>
</dbReference>
<dbReference type="NCBIfam" id="TIGR01935">
    <property type="entry name" value="NOT-MenG"/>
    <property type="match status" value="1"/>
</dbReference>
<dbReference type="RefSeq" id="WP_133039635.1">
    <property type="nucleotide sequence ID" value="NZ_BMXW01000002.1"/>
</dbReference>
<evidence type="ECO:0000256" key="1">
    <source>
        <dbReference type="ARBA" id="ARBA00001342"/>
    </source>
</evidence>
<comment type="cofactor">
    <cofactor evidence="9">
        <name>Mg(2+)</name>
        <dbReference type="ChEBI" id="CHEBI:18420"/>
    </cofactor>
</comment>
<dbReference type="Pfam" id="PF03737">
    <property type="entry name" value="RraA-like"/>
    <property type="match status" value="1"/>
</dbReference>
<proteinExistence type="inferred from homology"/>
<evidence type="ECO:0000313" key="12">
    <source>
        <dbReference type="Proteomes" id="UP000294832"/>
    </source>
</evidence>
<comment type="subunit">
    <text evidence="4 10">Homotrimer.</text>
</comment>
<keyword evidence="9" id="KW-0460">Magnesium</keyword>
<evidence type="ECO:0000256" key="6">
    <source>
        <dbReference type="ARBA" id="ARBA00023239"/>
    </source>
</evidence>
<sequence>MLDLLPELFDTFPEQIQLLPLPLKQYGGKRIFWGEVVTVKCFEDNSMVKQLLARPGMGKVLVVDGGGSLDKALMGDLIGQSAVDNGWSGVVINGAIRDAGALAKMPLGIKALGTVPVKTARKGLGDVNCPLVFGNQTVTTGMLIYADDNGLAISNTALDLSLIS</sequence>
<comment type="function">
    <text evidence="7 10">Catalyzes the aldol cleavage of 4-hydroxy-4-methyl-2-oxoglutarate (HMG) into 2 molecules of pyruvate. Also contains a secondary oxaloacetate (OAA) decarboxylase activity due to the common pyruvate enolate transition state formed following C-C bond cleavage in the retro-aldol and decarboxylation reactions.</text>
</comment>
<dbReference type="CDD" id="cd16841">
    <property type="entry name" value="RraA_family"/>
    <property type="match status" value="1"/>
</dbReference>
<dbReference type="GO" id="GO:0046872">
    <property type="term" value="F:metal ion binding"/>
    <property type="evidence" value="ECO:0007669"/>
    <property type="project" value="UniProtKB-KW"/>
</dbReference>
<dbReference type="InterPro" id="IPR005493">
    <property type="entry name" value="RraA/RraA-like"/>
</dbReference>
<dbReference type="PANTHER" id="PTHR33254:SF4">
    <property type="entry name" value="4-HYDROXY-4-METHYL-2-OXOGLUTARATE ALDOLASE 3-RELATED"/>
    <property type="match status" value="1"/>
</dbReference>
<dbReference type="GO" id="GO:0047443">
    <property type="term" value="F:4-hydroxy-4-methyl-2-oxoglutarate aldolase activity"/>
    <property type="evidence" value="ECO:0007669"/>
    <property type="project" value="UniProtKB-EC"/>
</dbReference>
<dbReference type="GO" id="GO:0008428">
    <property type="term" value="F:ribonuclease inhibitor activity"/>
    <property type="evidence" value="ECO:0007669"/>
    <property type="project" value="InterPro"/>
</dbReference>
<comment type="similarity">
    <text evidence="3 10">Belongs to the class II aldolase/RraA-like family.</text>
</comment>
<name>A0A4R2FAZ3_9GAMM</name>
<comment type="catalytic activity">
    <reaction evidence="1 10">
        <text>4-hydroxy-4-methyl-2-oxoglutarate = 2 pyruvate</text>
        <dbReference type="Rhea" id="RHEA:22748"/>
        <dbReference type="ChEBI" id="CHEBI:15361"/>
        <dbReference type="ChEBI" id="CHEBI:58276"/>
        <dbReference type="EC" id="4.1.3.17"/>
    </reaction>
</comment>
<dbReference type="PANTHER" id="PTHR33254">
    <property type="entry name" value="4-HYDROXY-4-METHYL-2-OXOGLUTARATE ALDOLASE 3-RELATED"/>
    <property type="match status" value="1"/>
</dbReference>
<dbReference type="AlphaFoldDB" id="A0A4R2FAZ3"/>
<dbReference type="GO" id="GO:0051252">
    <property type="term" value="P:regulation of RNA metabolic process"/>
    <property type="evidence" value="ECO:0007669"/>
    <property type="project" value="InterPro"/>
</dbReference>
<protein>
    <recommendedName>
        <fullName evidence="10">4-hydroxy-4-methyl-2-oxoglutarate aldolase</fullName>
        <shortName evidence="10">HMG aldolase</shortName>
        <ecNumber evidence="10">4.1.1.112</ecNumber>
        <ecNumber evidence="10">4.1.3.17</ecNumber>
    </recommendedName>
    <alternativeName>
        <fullName evidence="10">Oxaloacetate decarboxylase</fullName>
    </alternativeName>
</protein>
<dbReference type="GO" id="GO:0008948">
    <property type="term" value="F:oxaloacetate decarboxylase activity"/>
    <property type="evidence" value="ECO:0007669"/>
    <property type="project" value="UniProtKB-EC"/>
</dbReference>
<evidence type="ECO:0000313" key="11">
    <source>
        <dbReference type="EMBL" id="TCN81893.1"/>
    </source>
</evidence>
<dbReference type="NCBIfam" id="NF009134">
    <property type="entry name" value="PRK12487.1"/>
    <property type="match status" value="1"/>
</dbReference>
<dbReference type="EMBL" id="SLWF01000021">
    <property type="protein sequence ID" value="TCN81893.1"/>
    <property type="molecule type" value="Genomic_DNA"/>
</dbReference>
<evidence type="ECO:0000256" key="3">
    <source>
        <dbReference type="ARBA" id="ARBA00008621"/>
    </source>
</evidence>
<keyword evidence="6 10" id="KW-0456">Lyase</keyword>
<keyword evidence="5 9" id="KW-0479">Metal-binding</keyword>
<evidence type="ECO:0000256" key="2">
    <source>
        <dbReference type="ARBA" id="ARBA00001968"/>
    </source>
</evidence>
<dbReference type="InterPro" id="IPR010203">
    <property type="entry name" value="RraA"/>
</dbReference>